<dbReference type="PANTHER" id="PTHR42841">
    <property type="entry name" value="AMINE OXIDASE"/>
    <property type="match status" value="1"/>
</dbReference>
<dbReference type="EMBL" id="SOAU01000001">
    <property type="protein sequence ID" value="TDT17099.1"/>
    <property type="molecule type" value="Genomic_DNA"/>
</dbReference>
<keyword evidence="3" id="KW-1185">Reference proteome</keyword>
<evidence type="ECO:0000259" key="1">
    <source>
        <dbReference type="Pfam" id="PF01593"/>
    </source>
</evidence>
<feature type="domain" description="Amine oxidase" evidence="1">
    <location>
        <begin position="23"/>
        <end position="414"/>
    </location>
</feature>
<evidence type="ECO:0000313" key="2">
    <source>
        <dbReference type="EMBL" id="TDT17099.1"/>
    </source>
</evidence>
<proteinExistence type="predicted"/>
<dbReference type="InterPro" id="IPR002937">
    <property type="entry name" value="Amino_oxidase"/>
</dbReference>
<dbReference type="OrthoDB" id="9767561at2"/>
<reference evidence="2 3" key="1">
    <citation type="submission" date="2019-03" db="EMBL/GenBank/DDBJ databases">
        <title>Sequencing the genomes of 1000 actinobacteria strains.</title>
        <authorList>
            <person name="Klenk H.-P."/>
        </authorList>
    </citation>
    <scope>NUCLEOTIDE SEQUENCE [LARGE SCALE GENOMIC DNA]</scope>
    <source>
        <strain evidence="2 3">DSM 18936</strain>
    </source>
</reference>
<dbReference type="SUPFAM" id="SSF51905">
    <property type="entry name" value="FAD/NAD(P)-binding domain"/>
    <property type="match status" value="1"/>
</dbReference>
<protein>
    <submittedName>
        <fullName evidence="2">Phytoene dehydrogenase-like protein</fullName>
    </submittedName>
</protein>
<comment type="caution">
    <text evidence="2">The sequence shown here is derived from an EMBL/GenBank/DDBJ whole genome shotgun (WGS) entry which is preliminary data.</text>
</comment>
<dbReference type="Gene3D" id="3.50.50.60">
    <property type="entry name" value="FAD/NAD(P)-binding domain"/>
    <property type="match status" value="1"/>
</dbReference>
<dbReference type="GO" id="GO:0016491">
    <property type="term" value="F:oxidoreductase activity"/>
    <property type="evidence" value="ECO:0007669"/>
    <property type="project" value="InterPro"/>
</dbReference>
<gene>
    <name evidence="2" type="ORF">BDK89_2703</name>
</gene>
<sequence>MDERDHTRPVPESADVVIVGAGLAGLAAATTLQRAGHDVVVLEASDGVGGRVRTDVVDGYRLDRGFQVLLTAYPELDRQFDVNALDLRRFEPGAIVWDGAATHLIGDPLRRPTTTPKTVIAPIGSLGDKLRILRQRVRLTRTRAPDLLRQPDATTLDALHDDGFGDRVIERFYRPLVGGIQLDPSLRTSRRMFDVILRSLLQGDSAVPALGMGAIPAQLANTLHPGTVHLRNEVTEVAPERVTTGDGHVVTARRVVVAAEGPRAAALLGLPPVESNPATCVWFAAERPPIDDRYIVLDGTGVGPALNVAVMSNVAPEYAPSGDALIAAACPGVRAPDIESAVRTQLGRMWGPQVDEWRHLRTDVIAHGQPRQHPPFDPKQRVDLGDGLFVCGDHRDTASIQGALFSGRRCAEAVADSLT</sequence>
<dbReference type="Proteomes" id="UP000294558">
    <property type="component" value="Unassembled WGS sequence"/>
</dbReference>
<name>A0A4R7I2J3_9ACTN</name>
<accession>A0A4R7I2J3</accession>
<dbReference type="RefSeq" id="WP_133869406.1">
    <property type="nucleotide sequence ID" value="NZ_SOAU01000001.1"/>
</dbReference>
<organism evidence="2 3">
    <name type="scientific">Ilumatobacter fluminis</name>
    <dbReference type="NCBI Taxonomy" id="467091"/>
    <lineage>
        <taxon>Bacteria</taxon>
        <taxon>Bacillati</taxon>
        <taxon>Actinomycetota</taxon>
        <taxon>Acidimicrobiia</taxon>
        <taxon>Acidimicrobiales</taxon>
        <taxon>Ilumatobacteraceae</taxon>
        <taxon>Ilumatobacter</taxon>
    </lineage>
</organism>
<dbReference type="AlphaFoldDB" id="A0A4R7I2J3"/>
<evidence type="ECO:0000313" key="3">
    <source>
        <dbReference type="Proteomes" id="UP000294558"/>
    </source>
</evidence>
<dbReference type="InterPro" id="IPR036188">
    <property type="entry name" value="FAD/NAD-bd_sf"/>
</dbReference>
<dbReference type="Pfam" id="PF01593">
    <property type="entry name" value="Amino_oxidase"/>
    <property type="match status" value="1"/>
</dbReference>